<dbReference type="Proteomes" id="UP000616839">
    <property type="component" value="Unassembled WGS sequence"/>
</dbReference>
<dbReference type="InterPro" id="IPR002734">
    <property type="entry name" value="RibDG_C"/>
</dbReference>
<dbReference type="GO" id="GO:0009231">
    <property type="term" value="P:riboflavin biosynthetic process"/>
    <property type="evidence" value="ECO:0007669"/>
    <property type="project" value="InterPro"/>
</dbReference>
<accession>A0A927K677</accession>
<organism evidence="2 3">
    <name type="scientific">Nocardioides donggukensis</name>
    <dbReference type="NCBI Taxonomy" id="2774019"/>
    <lineage>
        <taxon>Bacteria</taxon>
        <taxon>Bacillati</taxon>
        <taxon>Actinomycetota</taxon>
        <taxon>Actinomycetes</taxon>
        <taxon>Propionibacteriales</taxon>
        <taxon>Nocardioidaceae</taxon>
        <taxon>Nocardioides</taxon>
    </lineage>
</organism>
<dbReference type="EMBL" id="JACYXZ010000001">
    <property type="protein sequence ID" value="MBD8868450.1"/>
    <property type="molecule type" value="Genomic_DNA"/>
</dbReference>
<sequence>MTRRTTAHLFSSVNGVVESPDRFQFDAFGPEEGEMMGKSIGSVTDVVIGRKLWQEWSDYWPTADDPFGSFINPVRKHVVTSTLGADPGWNSTVVDGDPVAYVRRLQQTGEGDIAVVGGVETVRSLFVAGVVDALTLTVHPAVTSEGRRLFDESVPLTRLTLLEGTTTSAGNAVLTYGLRP</sequence>
<dbReference type="Gene3D" id="3.40.430.10">
    <property type="entry name" value="Dihydrofolate Reductase, subunit A"/>
    <property type="match status" value="1"/>
</dbReference>
<dbReference type="Pfam" id="PF01872">
    <property type="entry name" value="RibD_C"/>
    <property type="match status" value="1"/>
</dbReference>
<protein>
    <submittedName>
        <fullName evidence="2">Dihydrofolate reductase family protein</fullName>
    </submittedName>
</protein>
<dbReference type="SUPFAM" id="SSF53597">
    <property type="entry name" value="Dihydrofolate reductase-like"/>
    <property type="match status" value="1"/>
</dbReference>
<evidence type="ECO:0000313" key="2">
    <source>
        <dbReference type="EMBL" id="MBD8868450.1"/>
    </source>
</evidence>
<keyword evidence="3" id="KW-1185">Reference proteome</keyword>
<reference evidence="2" key="1">
    <citation type="submission" date="2020-09" db="EMBL/GenBank/DDBJ databases">
        <title>Nocardioides sp. strain MJB4 16S ribosomal RNA gene Genome sequencing and assembly.</title>
        <authorList>
            <person name="Kim I."/>
        </authorList>
    </citation>
    <scope>NUCLEOTIDE SEQUENCE</scope>
    <source>
        <strain evidence="2">MJB4</strain>
    </source>
</reference>
<evidence type="ECO:0000313" key="3">
    <source>
        <dbReference type="Proteomes" id="UP000616839"/>
    </source>
</evidence>
<name>A0A927K677_9ACTN</name>
<dbReference type="AlphaFoldDB" id="A0A927K677"/>
<evidence type="ECO:0000259" key="1">
    <source>
        <dbReference type="Pfam" id="PF01872"/>
    </source>
</evidence>
<dbReference type="GO" id="GO:0008703">
    <property type="term" value="F:5-amino-6-(5-phosphoribosylamino)uracil reductase activity"/>
    <property type="evidence" value="ECO:0007669"/>
    <property type="project" value="InterPro"/>
</dbReference>
<dbReference type="InterPro" id="IPR024072">
    <property type="entry name" value="DHFR-like_dom_sf"/>
</dbReference>
<dbReference type="RefSeq" id="WP_192140096.1">
    <property type="nucleotide sequence ID" value="NZ_JACYXZ010000001.1"/>
</dbReference>
<gene>
    <name evidence="2" type="ORF">IE331_02335</name>
</gene>
<feature type="domain" description="Bacterial bifunctional deaminase-reductase C-terminal" evidence="1">
    <location>
        <begin position="7"/>
        <end position="170"/>
    </location>
</feature>
<comment type="caution">
    <text evidence="2">The sequence shown here is derived from an EMBL/GenBank/DDBJ whole genome shotgun (WGS) entry which is preliminary data.</text>
</comment>
<proteinExistence type="predicted"/>